<proteinExistence type="predicted"/>
<keyword evidence="2" id="KW-1185">Reference proteome</keyword>
<organism evidence="1 2">
    <name type="scientific">Chaetomium tenue</name>
    <dbReference type="NCBI Taxonomy" id="1854479"/>
    <lineage>
        <taxon>Eukaryota</taxon>
        <taxon>Fungi</taxon>
        <taxon>Dikarya</taxon>
        <taxon>Ascomycota</taxon>
        <taxon>Pezizomycotina</taxon>
        <taxon>Sordariomycetes</taxon>
        <taxon>Sordariomycetidae</taxon>
        <taxon>Sordariales</taxon>
        <taxon>Chaetomiaceae</taxon>
        <taxon>Chaetomium</taxon>
    </lineage>
</organism>
<evidence type="ECO:0000313" key="1">
    <source>
        <dbReference type="EMBL" id="KAH6632217.1"/>
    </source>
</evidence>
<gene>
    <name evidence="1" type="ORF">F5144DRAFT_245293</name>
</gene>
<name>A0ACB7P889_9PEZI</name>
<evidence type="ECO:0000313" key="2">
    <source>
        <dbReference type="Proteomes" id="UP000724584"/>
    </source>
</evidence>
<reference evidence="1 2" key="1">
    <citation type="journal article" date="2021" name="Nat. Commun.">
        <title>Genetic determinants of endophytism in the Arabidopsis root mycobiome.</title>
        <authorList>
            <person name="Mesny F."/>
            <person name="Miyauchi S."/>
            <person name="Thiergart T."/>
            <person name="Pickel B."/>
            <person name="Atanasova L."/>
            <person name="Karlsson M."/>
            <person name="Huettel B."/>
            <person name="Barry K.W."/>
            <person name="Haridas S."/>
            <person name="Chen C."/>
            <person name="Bauer D."/>
            <person name="Andreopoulos W."/>
            <person name="Pangilinan J."/>
            <person name="LaButti K."/>
            <person name="Riley R."/>
            <person name="Lipzen A."/>
            <person name="Clum A."/>
            <person name="Drula E."/>
            <person name="Henrissat B."/>
            <person name="Kohler A."/>
            <person name="Grigoriev I.V."/>
            <person name="Martin F.M."/>
            <person name="Hacquard S."/>
        </authorList>
    </citation>
    <scope>NUCLEOTIDE SEQUENCE [LARGE SCALE GENOMIC DNA]</scope>
    <source>
        <strain evidence="1 2">MPI-SDFR-AT-0079</strain>
    </source>
</reference>
<protein>
    <submittedName>
        <fullName evidence="1">Uncharacterized protein</fullName>
    </submittedName>
</protein>
<dbReference type="EMBL" id="JAGIZQ010000004">
    <property type="protein sequence ID" value="KAH6632217.1"/>
    <property type="molecule type" value="Genomic_DNA"/>
</dbReference>
<dbReference type="Proteomes" id="UP000724584">
    <property type="component" value="Unassembled WGS sequence"/>
</dbReference>
<comment type="caution">
    <text evidence="1">The sequence shown here is derived from an EMBL/GenBank/DDBJ whole genome shotgun (WGS) entry which is preliminary data.</text>
</comment>
<sequence>MAGEDSSATEPKGGESSRVLENAQIGNEGDERQSERGAQQQTETQPSPPLPPRPLPAAHQELLKHQPVLPLPHGAHFAHLPVEQPSVGPERPFYPRWHKAKLALLLLSLLVSAVIFGVGIALGVHNGPYYRPVYDTAPVDYELGISGTAAGLAVVVTVIEFLKTMFSSRRQGMHPGALVAFHLIIWLMAVVAVVMTALFGAYSYSDDWYDYPRADESVLFSQTQVYEQVLLGFDCALLLIHFILFVGACVETNRAERANKKVVVVRVPVPVGAQYPGGPEGQYTVYGPPGAYTAPFPPAQMAQVPAAAGGRTGPAVPQPAASYAGYYAPTPDNAPSQRRSNQAPIQGYYAPAPAPAPATVPREQPRVSAPPVPGPSSS</sequence>
<accession>A0ACB7P889</accession>